<protein>
    <submittedName>
        <fullName evidence="1">Uncharacterized protein</fullName>
    </submittedName>
</protein>
<evidence type="ECO:0000313" key="1">
    <source>
        <dbReference type="Ensembl" id="ENSNBRP00000020872.1"/>
    </source>
</evidence>
<name>A0A3Q4HTR2_NEOBR</name>
<accession>A0A3Q4HTR2</accession>
<dbReference type="Proteomes" id="UP000261580">
    <property type="component" value="Unassembled WGS sequence"/>
</dbReference>
<reference evidence="1" key="1">
    <citation type="submission" date="2025-08" db="UniProtKB">
        <authorList>
            <consortium name="Ensembl"/>
        </authorList>
    </citation>
    <scope>IDENTIFICATION</scope>
</reference>
<sequence>RKIDKQHSGASEFLEAISKQLQIARSPVQTTVCHEKKLIRINIYIVDSEARFKSPLTVRVSQPGQKPLLQNRHSQASVKLQPPTSISQIRKRKIEQFQLQEVCLED</sequence>
<evidence type="ECO:0000313" key="2">
    <source>
        <dbReference type="Proteomes" id="UP000261580"/>
    </source>
</evidence>
<proteinExistence type="predicted"/>
<organism evidence="1 2">
    <name type="scientific">Neolamprologus brichardi</name>
    <name type="common">Fairy cichlid</name>
    <name type="synonym">Lamprologus brichardi</name>
    <dbReference type="NCBI Taxonomy" id="32507"/>
    <lineage>
        <taxon>Eukaryota</taxon>
        <taxon>Metazoa</taxon>
        <taxon>Chordata</taxon>
        <taxon>Craniata</taxon>
        <taxon>Vertebrata</taxon>
        <taxon>Euteleostomi</taxon>
        <taxon>Actinopterygii</taxon>
        <taxon>Neopterygii</taxon>
        <taxon>Teleostei</taxon>
        <taxon>Neoteleostei</taxon>
        <taxon>Acanthomorphata</taxon>
        <taxon>Ovalentaria</taxon>
        <taxon>Cichlomorphae</taxon>
        <taxon>Cichliformes</taxon>
        <taxon>Cichlidae</taxon>
        <taxon>African cichlids</taxon>
        <taxon>Pseudocrenilabrinae</taxon>
        <taxon>Lamprologini</taxon>
        <taxon>Neolamprologus</taxon>
    </lineage>
</organism>
<reference evidence="1" key="2">
    <citation type="submission" date="2025-09" db="UniProtKB">
        <authorList>
            <consortium name="Ensembl"/>
        </authorList>
    </citation>
    <scope>IDENTIFICATION</scope>
</reference>
<dbReference type="AlphaFoldDB" id="A0A3Q4HTR2"/>
<keyword evidence="2" id="KW-1185">Reference proteome</keyword>
<dbReference type="Ensembl" id="ENSNBRT00000021437.1">
    <property type="protein sequence ID" value="ENSNBRP00000020872.1"/>
    <property type="gene ID" value="ENSNBRG00000016029.1"/>
</dbReference>